<keyword evidence="10 12" id="KW-0496">Mitochondrion</keyword>
<dbReference type="SUPFAM" id="SSF56784">
    <property type="entry name" value="HAD-like"/>
    <property type="match status" value="1"/>
</dbReference>
<comment type="caution">
    <text evidence="15">The sequence shown here is derived from an EMBL/GenBank/DDBJ whole genome shotgun (WGS) entry which is preliminary data.</text>
</comment>
<feature type="region of interest" description="Disordered" evidence="13">
    <location>
        <begin position="24"/>
        <end position="59"/>
    </location>
</feature>
<dbReference type="OrthoDB" id="287041at2759"/>
<evidence type="ECO:0000256" key="11">
    <source>
        <dbReference type="ARBA" id="ARBA00023136"/>
    </source>
</evidence>
<dbReference type="Gene3D" id="3.40.50.1000">
    <property type="entry name" value="HAD superfamily/HAD-like"/>
    <property type="match status" value="1"/>
</dbReference>
<dbReference type="EMBL" id="PDCK01000043">
    <property type="protein sequence ID" value="PRQ33112.1"/>
    <property type="molecule type" value="Genomic_DNA"/>
</dbReference>
<reference evidence="15 16" key="1">
    <citation type="journal article" date="2018" name="Nat. Genet.">
        <title>The Rosa genome provides new insights in the design of modern roses.</title>
        <authorList>
            <person name="Bendahmane M."/>
        </authorList>
    </citation>
    <scope>NUCLEOTIDE SEQUENCE [LARGE SCALE GENOMIC DNA]</scope>
    <source>
        <strain evidence="16">cv. Old Blush</strain>
    </source>
</reference>
<comment type="subunit">
    <text evidence="12">Component of the TIM23 complex.</text>
</comment>
<comment type="function">
    <text evidence="12">Essential component of the TIM23 complex, a complex that mediates the translocation of transit peptide-containing proteins across the mitochondrial inner membrane.</text>
</comment>
<dbReference type="InterPro" id="IPR004274">
    <property type="entry name" value="FCP1_dom"/>
</dbReference>
<dbReference type="Proteomes" id="UP000238479">
    <property type="component" value="Chromosome 5"/>
</dbReference>
<dbReference type="InterPro" id="IPR050365">
    <property type="entry name" value="TIM50"/>
</dbReference>
<evidence type="ECO:0000256" key="8">
    <source>
        <dbReference type="ARBA" id="ARBA00022989"/>
    </source>
</evidence>
<comment type="similarity">
    <text evidence="2 12">Belongs to the TIM50 family.</text>
</comment>
<dbReference type="InterPro" id="IPR023214">
    <property type="entry name" value="HAD_sf"/>
</dbReference>
<evidence type="ECO:0000259" key="14">
    <source>
        <dbReference type="PROSITE" id="PS50969"/>
    </source>
</evidence>
<dbReference type="PROSITE" id="PS50969">
    <property type="entry name" value="FCP1"/>
    <property type="match status" value="1"/>
</dbReference>
<dbReference type="OMA" id="HKPADIR"/>
<dbReference type="GO" id="GO:0015031">
    <property type="term" value="P:protein transport"/>
    <property type="evidence" value="ECO:0007669"/>
    <property type="project" value="UniProtKB-KW"/>
</dbReference>
<dbReference type="InterPro" id="IPR036412">
    <property type="entry name" value="HAD-like_sf"/>
</dbReference>
<keyword evidence="7 12" id="KW-0809">Transit peptide</keyword>
<evidence type="ECO:0000313" key="15">
    <source>
        <dbReference type="EMBL" id="PRQ33112.1"/>
    </source>
</evidence>
<gene>
    <name evidence="15" type="ORF">RchiOBHm_Chr5g0053871</name>
</gene>
<keyword evidence="6 12" id="KW-0653">Protein transport</keyword>
<dbReference type="GO" id="GO:0005744">
    <property type="term" value="C:TIM23 mitochondrial import inner membrane translocase complex"/>
    <property type="evidence" value="ECO:0007669"/>
    <property type="project" value="UniProtKB-UniRule"/>
</dbReference>
<keyword evidence="16" id="KW-1185">Reference proteome</keyword>
<feature type="region of interest" description="Disordered" evidence="13">
    <location>
        <begin position="342"/>
        <end position="361"/>
    </location>
</feature>
<dbReference type="FunFam" id="3.40.50.1000:FF:000019">
    <property type="entry name" value="Mitochondrial import inner membrane translocase subunit TIM50"/>
    <property type="match status" value="1"/>
</dbReference>
<keyword evidence="4" id="KW-0812">Transmembrane</keyword>
<evidence type="ECO:0000256" key="7">
    <source>
        <dbReference type="ARBA" id="ARBA00022946"/>
    </source>
</evidence>
<evidence type="ECO:0000256" key="10">
    <source>
        <dbReference type="ARBA" id="ARBA00023128"/>
    </source>
</evidence>
<comment type="subcellular location">
    <subcellularLocation>
        <location evidence="1 12">Mitochondrion inner membrane</location>
        <topology evidence="1 12">Single-pass membrane protein</topology>
    </subcellularLocation>
</comment>
<evidence type="ECO:0000256" key="12">
    <source>
        <dbReference type="RuleBase" id="RU365079"/>
    </source>
</evidence>
<organism evidence="15 16">
    <name type="scientific">Rosa chinensis</name>
    <name type="common">China rose</name>
    <dbReference type="NCBI Taxonomy" id="74649"/>
    <lineage>
        <taxon>Eukaryota</taxon>
        <taxon>Viridiplantae</taxon>
        <taxon>Streptophyta</taxon>
        <taxon>Embryophyta</taxon>
        <taxon>Tracheophyta</taxon>
        <taxon>Spermatophyta</taxon>
        <taxon>Magnoliopsida</taxon>
        <taxon>eudicotyledons</taxon>
        <taxon>Gunneridae</taxon>
        <taxon>Pentapetalae</taxon>
        <taxon>rosids</taxon>
        <taxon>fabids</taxon>
        <taxon>Rosales</taxon>
        <taxon>Rosaceae</taxon>
        <taxon>Rosoideae</taxon>
        <taxon>Rosoideae incertae sedis</taxon>
        <taxon>Rosa</taxon>
    </lineage>
</organism>
<evidence type="ECO:0000256" key="5">
    <source>
        <dbReference type="ARBA" id="ARBA00022792"/>
    </source>
</evidence>
<dbReference type="PANTHER" id="PTHR12210">
    <property type="entry name" value="DULLARD PROTEIN PHOSPHATASE"/>
    <property type="match status" value="1"/>
</dbReference>
<accession>A0A2P6QG10</accession>
<dbReference type="Gramene" id="PRQ33112">
    <property type="protein sequence ID" value="PRQ33112"/>
    <property type="gene ID" value="RchiOBHm_Chr5g0053871"/>
</dbReference>
<evidence type="ECO:0000313" key="16">
    <source>
        <dbReference type="Proteomes" id="UP000238479"/>
    </source>
</evidence>
<protein>
    <recommendedName>
        <fullName evidence="12">Mitochondrial import inner membrane translocase subunit TIM50</fullName>
    </recommendedName>
</protein>
<feature type="compositionally biased region" description="Basic and acidic residues" evidence="13">
    <location>
        <begin position="342"/>
        <end position="353"/>
    </location>
</feature>
<dbReference type="Pfam" id="PF03031">
    <property type="entry name" value="NIF"/>
    <property type="match status" value="1"/>
</dbReference>
<proteinExistence type="inferred from homology"/>
<keyword evidence="3 12" id="KW-0813">Transport</keyword>
<evidence type="ECO:0000256" key="1">
    <source>
        <dbReference type="ARBA" id="ARBA00004434"/>
    </source>
</evidence>
<evidence type="ECO:0000256" key="13">
    <source>
        <dbReference type="SAM" id="MobiDB-lite"/>
    </source>
</evidence>
<keyword evidence="11" id="KW-0472">Membrane</keyword>
<dbReference type="STRING" id="74649.A0A2P6QG10"/>
<evidence type="ECO:0000256" key="4">
    <source>
        <dbReference type="ARBA" id="ARBA00022692"/>
    </source>
</evidence>
<evidence type="ECO:0000256" key="2">
    <source>
        <dbReference type="ARBA" id="ARBA00006344"/>
    </source>
</evidence>
<evidence type="ECO:0000256" key="9">
    <source>
        <dbReference type="ARBA" id="ARBA00023010"/>
    </source>
</evidence>
<dbReference type="SMART" id="SM00577">
    <property type="entry name" value="CPDc"/>
    <property type="match status" value="1"/>
</dbReference>
<evidence type="ECO:0000256" key="6">
    <source>
        <dbReference type="ARBA" id="ARBA00022927"/>
    </source>
</evidence>
<name>A0A2P6QG10_ROSCH</name>
<dbReference type="CDD" id="cd07521">
    <property type="entry name" value="HAD_FCP1-like"/>
    <property type="match status" value="1"/>
</dbReference>
<keyword evidence="9 12" id="KW-0811">Translocation</keyword>
<evidence type="ECO:0000256" key="3">
    <source>
        <dbReference type="ARBA" id="ARBA00022448"/>
    </source>
</evidence>
<sequence length="361" mass="40995">MSSTLLRSRLASLVSKRGRRLLSSDVASNPPKDPFVAAETLASNRTAPPPPPPSAAAASASTRKPWSFLKYSLIGALTGATASVAYVSYAYSMDEIAEKTKALREARASIEIPDDASTLDKFKTMLYSSAIIVPAKAAEAYLDARRAIEEQVRGYTEPYAEKLLPDLHPMDRNAYTLVLDLQETLLYSYWTREKGWQTIKRPGVDAFLEHLAQFYEIIVFSDYSNMYVDPVMERLDPKHCVRFRLGKAATKYQDGVHYRDLSKLNRDPRKIIYLSAHARENSLQPENGAVIKPYKSELDDTALVDFIPFLEFVARNPPADIRQVLASYEGHEIPAEFIRRTKEHQRKMQEQKQHGPRLWRR</sequence>
<keyword evidence="8" id="KW-1133">Transmembrane helix</keyword>
<dbReference type="AlphaFoldDB" id="A0A2P6QG10"/>
<feature type="domain" description="FCP1 homology" evidence="14">
    <location>
        <begin position="170"/>
        <end position="313"/>
    </location>
</feature>
<keyword evidence="5" id="KW-0999">Mitochondrion inner membrane</keyword>